<evidence type="ECO:0000259" key="8">
    <source>
        <dbReference type="Pfam" id="PF03936"/>
    </source>
</evidence>
<dbReference type="EMBL" id="WHWC01000349">
    <property type="protein sequence ID" value="KAG8362682.1"/>
    <property type="molecule type" value="Genomic_DNA"/>
</dbReference>
<dbReference type="SFLD" id="SFLDS00005">
    <property type="entry name" value="Isoprenoid_Synthase_Type_I"/>
    <property type="match status" value="1"/>
</dbReference>
<evidence type="ECO:0000256" key="6">
    <source>
        <dbReference type="SAM" id="Coils"/>
    </source>
</evidence>
<dbReference type="GO" id="GO:0016102">
    <property type="term" value="P:diterpenoid biosynthetic process"/>
    <property type="evidence" value="ECO:0007669"/>
    <property type="project" value="InterPro"/>
</dbReference>
<dbReference type="InterPro" id="IPR050148">
    <property type="entry name" value="Terpene_synthase-like"/>
</dbReference>
<comment type="pathway">
    <text evidence="2">Secondary metabolite biosynthesis; terpenoid biosynthesis.</text>
</comment>
<dbReference type="CDD" id="cd00684">
    <property type="entry name" value="Terpene_cyclase_plant_C1"/>
    <property type="match status" value="1"/>
</dbReference>
<dbReference type="InterPro" id="IPR036965">
    <property type="entry name" value="Terpene_synth_N_sf"/>
</dbReference>
<dbReference type="InterPro" id="IPR044814">
    <property type="entry name" value="Terpene_cyclase_plant_C1"/>
</dbReference>
<dbReference type="Proteomes" id="UP000826271">
    <property type="component" value="Unassembled WGS sequence"/>
</dbReference>
<dbReference type="PANTHER" id="PTHR31225:SF221">
    <property type="entry name" value="(-)-GERMACRENE D SYNTHASE"/>
    <property type="match status" value="1"/>
</dbReference>
<evidence type="ECO:0000256" key="1">
    <source>
        <dbReference type="ARBA" id="ARBA00001946"/>
    </source>
</evidence>
<dbReference type="InterPro" id="IPR008930">
    <property type="entry name" value="Terpenoid_cyclase/PrenylTrfase"/>
</dbReference>
<keyword evidence="6" id="KW-0175">Coiled coil</keyword>
<dbReference type="SFLD" id="SFLDG01019">
    <property type="entry name" value="Terpene_Cyclase_Like_1_C_Termi"/>
    <property type="match status" value="1"/>
</dbReference>
<evidence type="ECO:0000259" key="7">
    <source>
        <dbReference type="Pfam" id="PF01397"/>
    </source>
</evidence>
<dbReference type="FunFam" id="1.10.600.10:FF:000007">
    <property type="entry name" value="Isoprene synthase, chloroplastic"/>
    <property type="match status" value="1"/>
</dbReference>
<dbReference type="InterPro" id="IPR001906">
    <property type="entry name" value="Terpene_synth_N"/>
</dbReference>
<proteinExistence type="inferred from homology"/>
<evidence type="ECO:0000256" key="5">
    <source>
        <dbReference type="ARBA" id="ARBA00023239"/>
    </source>
</evidence>
<dbReference type="Gene3D" id="1.10.600.10">
    <property type="entry name" value="Farnesyl Diphosphate Synthase"/>
    <property type="match status" value="1"/>
</dbReference>
<dbReference type="GO" id="GO:0010333">
    <property type="term" value="F:terpene synthase activity"/>
    <property type="evidence" value="ECO:0007669"/>
    <property type="project" value="InterPro"/>
</dbReference>
<gene>
    <name evidence="9" type="ORF">BUALT_BualtUnG0051200</name>
</gene>
<dbReference type="GO" id="GO:0000287">
    <property type="term" value="F:magnesium ion binding"/>
    <property type="evidence" value="ECO:0007669"/>
    <property type="project" value="InterPro"/>
</dbReference>
<dbReference type="FunFam" id="1.50.10.130:FF:000001">
    <property type="entry name" value="Isoprene synthase, chloroplastic"/>
    <property type="match status" value="1"/>
</dbReference>
<evidence type="ECO:0000313" key="10">
    <source>
        <dbReference type="Proteomes" id="UP000826271"/>
    </source>
</evidence>
<dbReference type="InterPro" id="IPR034741">
    <property type="entry name" value="Terpene_cyclase-like_1_C"/>
</dbReference>
<organism evidence="9 10">
    <name type="scientific">Buddleja alternifolia</name>
    <dbReference type="NCBI Taxonomy" id="168488"/>
    <lineage>
        <taxon>Eukaryota</taxon>
        <taxon>Viridiplantae</taxon>
        <taxon>Streptophyta</taxon>
        <taxon>Embryophyta</taxon>
        <taxon>Tracheophyta</taxon>
        <taxon>Spermatophyta</taxon>
        <taxon>Magnoliopsida</taxon>
        <taxon>eudicotyledons</taxon>
        <taxon>Gunneridae</taxon>
        <taxon>Pentapetalae</taxon>
        <taxon>asterids</taxon>
        <taxon>lamiids</taxon>
        <taxon>Lamiales</taxon>
        <taxon>Scrophulariaceae</taxon>
        <taxon>Buddlejeae</taxon>
        <taxon>Buddleja</taxon>
    </lineage>
</organism>
<reference evidence="9" key="1">
    <citation type="submission" date="2019-10" db="EMBL/GenBank/DDBJ databases">
        <authorList>
            <person name="Zhang R."/>
            <person name="Pan Y."/>
            <person name="Wang J."/>
            <person name="Ma R."/>
            <person name="Yu S."/>
        </authorList>
    </citation>
    <scope>NUCLEOTIDE SEQUENCE</scope>
    <source>
        <strain evidence="9">LA-IB0</strain>
        <tissue evidence="9">Leaf</tissue>
    </source>
</reference>
<dbReference type="Pfam" id="PF01397">
    <property type="entry name" value="Terpene_synth"/>
    <property type="match status" value="1"/>
</dbReference>
<keyword evidence="5" id="KW-0456">Lyase</keyword>
<dbReference type="Gene3D" id="1.50.10.130">
    <property type="entry name" value="Terpene synthase, N-terminal domain"/>
    <property type="match status" value="1"/>
</dbReference>
<protein>
    <submittedName>
        <fullName evidence="9">Uncharacterized protein</fullName>
    </submittedName>
</protein>
<comment type="cofactor">
    <cofactor evidence="1">
        <name>Mg(2+)</name>
        <dbReference type="ChEBI" id="CHEBI:18420"/>
    </cofactor>
</comment>
<dbReference type="AlphaFoldDB" id="A0AAV6W391"/>
<comment type="caution">
    <text evidence="9">The sequence shown here is derived from an EMBL/GenBank/DDBJ whole genome shotgun (WGS) entry which is preliminary data.</text>
</comment>
<evidence type="ECO:0000313" key="9">
    <source>
        <dbReference type="EMBL" id="KAG8362682.1"/>
    </source>
</evidence>
<keyword evidence="4" id="KW-0479">Metal-binding</keyword>
<evidence type="ECO:0000256" key="3">
    <source>
        <dbReference type="ARBA" id="ARBA00006333"/>
    </source>
</evidence>
<name>A0AAV6W391_9LAMI</name>
<dbReference type="SUPFAM" id="SSF48576">
    <property type="entry name" value="Terpenoid synthases"/>
    <property type="match status" value="1"/>
</dbReference>
<feature type="domain" description="Terpene synthase N-terminal" evidence="7">
    <location>
        <begin position="31"/>
        <end position="207"/>
    </location>
</feature>
<dbReference type="InterPro" id="IPR008949">
    <property type="entry name" value="Isoprenoid_synthase_dom_sf"/>
</dbReference>
<dbReference type="InterPro" id="IPR005630">
    <property type="entry name" value="Terpene_synthase_metal-bd"/>
</dbReference>
<feature type="domain" description="Terpene synthase metal-binding" evidence="8">
    <location>
        <begin position="264"/>
        <end position="499"/>
    </location>
</feature>
<evidence type="ECO:0000256" key="4">
    <source>
        <dbReference type="ARBA" id="ARBA00022723"/>
    </source>
</evidence>
<dbReference type="SUPFAM" id="SSF48239">
    <property type="entry name" value="Terpenoid cyclases/Protein prenyltransferases"/>
    <property type="match status" value="1"/>
</dbReference>
<feature type="coiled-coil region" evidence="6">
    <location>
        <begin position="351"/>
        <end position="378"/>
    </location>
</feature>
<accession>A0AAV6W391</accession>
<evidence type="ECO:0000256" key="2">
    <source>
        <dbReference type="ARBA" id="ARBA00004721"/>
    </source>
</evidence>
<sequence>MENHPPPAAPISIENANFEDVRRSVTYHPSIWGDYFLTHTSNIMELSANEAEEFQKLREEVRDLLIKTPDDSLHKVELIDEIQRLGVAYHFENEIDISLKSIYDTYSECNGKEDNDLHMVALRFRLIRQQGHNLSSDVFNKFKDHEGKFKESLINNVRGMLSLYEASHFGVNGEEILHEALQFSSTHLESLVVHVSDSLETKIKEALKMPIQKKLTRLGVKMFMSMYQKDETHNEILLKFAKLDFNQLLKMHQEELREIARWWKALDFGNKLAFARNRVVECYFWILSVYFEPQYRLARRLLTKVIAMTSIIDDIYDVYGTINDLQLFTNAIQRWELSALETLPPYMKLCYQALLDVYDETENEMNNLETSYRLYYAKEEMKKLVRAYFEEAKWLYINYVPTMEEYMKVALISGAYMMLSTTSLVGMGSLVTRETFEWVTNEPLIVRASSVICRLMDDMVGHGFEKKSTAVDCYMKQNGATKEEAFGEFHKQVNKAWKDINEEFLHPEAMPIPVLMRVLNLARVINLLYTDEDGYGNCKTKLKEFIETVLVDPIII</sequence>
<keyword evidence="10" id="KW-1185">Reference proteome</keyword>
<dbReference type="Pfam" id="PF03936">
    <property type="entry name" value="Terpene_synth_C"/>
    <property type="match status" value="1"/>
</dbReference>
<dbReference type="PANTHER" id="PTHR31225">
    <property type="entry name" value="OS04G0344100 PROTEIN-RELATED"/>
    <property type="match status" value="1"/>
</dbReference>
<comment type="similarity">
    <text evidence="3">Belongs to the terpene synthase family.</text>
</comment>